<dbReference type="Proteomes" id="UP000016932">
    <property type="component" value="Unassembled WGS sequence"/>
</dbReference>
<dbReference type="VEuPathDB" id="FungiDB:MYCFIDRAFT_174407"/>
<dbReference type="GeneID" id="19333181"/>
<gene>
    <name evidence="1" type="ORF">MYCFIDRAFT_174407</name>
</gene>
<evidence type="ECO:0000313" key="1">
    <source>
        <dbReference type="EMBL" id="EME82893.1"/>
    </source>
</evidence>
<dbReference type="KEGG" id="pfj:MYCFIDRAFT_174407"/>
<evidence type="ECO:0000313" key="2">
    <source>
        <dbReference type="Proteomes" id="UP000016932"/>
    </source>
</evidence>
<reference evidence="1 2" key="1">
    <citation type="journal article" date="2012" name="PLoS Pathog.">
        <title>Diverse lifestyles and strategies of plant pathogenesis encoded in the genomes of eighteen Dothideomycetes fungi.</title>
        <authorList>
            <person name="Ohm R.A."/>
            <person name="Feau N."/>
            <person name="Henrissat B."/>
            <person name="Schoch C.L."/>
            <person name="Horwitz B.A."/>
            <person name="Barry K.W."/>
            <person name="Condon B.J."/>
            <person name="Copeland A.C."/>
            <person name="Dhillon B."/>
            <person name="Glaser F."/>
            <person name="Hesse C.N."/>
            <person name="Kosti I."/>
            <person name="LaButti K."/>
            <person name="Lindquist E.A."/>
            <person name="Lucas S."/>
            <person name="Salamov A.A."/>
            <person name="Bradshaw R.E."/>
            <person name="Ciuffetti L."/>
            <person name="Hamelin R.C."/>
            <person name="Kema G.H.J."/>
            <person name="Lawrence C."/>
            <person name="Scott J.A."/>
            <person name="Spatafora J.W."/>
            <person name="Turgeon B.G."/>
            <person name="de Wit P.J.G.M."/>
            <person name="Zhong S."/>
            <person name="Goodwin S.B."/>
            <person name="Grigoriev I.V."/>
        </authorList>
    </citation>
    <scope>NUCLEOTIDE SEQUENCE [LARGE SCALE GENOMIC DNA]</scope>
    <source>
        <strain evidence="1 2">CIRAD86</strain>
    </source>
</reference>
<keyword evidence="2" id="KW-1185">Reference proteome</keyword>
<organism evidence="1 2">
    <name type="scientific">Pseudocercospora fijiensis (strain CIRAD86)</name>
    <name type="common">Black leaf streak disease fungus</name>
    <name type="synonym">Mycosphaerella fijiensis</name>
    <dbReference type="NCBI Taxonomy" id="383855"/>
    <lineage>
        <taxon>Eukaryota</taxon>
        <taxon>Fungi</taxon>
        <taxon>Dikarya</taxon>
        <taxon>Ascomycota</taxon>
        <taxon>Pezizomycotina</taxon>
        <taxon>Dothideomycetes</taxon>
        <taxon>Dothideomycetidae</taxon>
        <taxon>Mycosphaerellales</taxon>
        <taxon>Mycosphaerellaceae</taxon>
        <taxon>Pseudocercospora</taxon>
    </lineage>
</organism>
<accession>M3B0F6</accession>
<proteinExistence type="predicted"/>
<sequence>MRPRATSACTERNCQFKPTAQDITRRYDSIRASKSDSSRKSRYELGYLNTMRSSARGMNQKWSGTTSLIAPEPSLDAARSPSATRHIEHFKIFNNSIRLRYIRTTEHATVRVSIVPGTKRQEITNTYIALVRSVSYAARKHICTTAALMQCKEMETNVIRTLQDVEGLYLDFLSRATFTALLSIINMHNGFENVYQTMRKSKEE</sequence>
<protein>
    <submittedName>
        <fullName evidence="1">Uncharacterized protein</fullName>
    </submittedName>
</protein>
<dbReference type="HOGENOM" id="CLU_1343799_0_0_1"/>
<name>M3B0F6_PSEFD</name>
<dbReference type="AlphaFoldDB" id="M3B0F6"/>
<dbReference type="EMBL" id="KB446558">
    <property type="protein sequence ID" value="EME82893.1"/>
    <property type="molecule type" value="Genomic_DNA"/>
</dbReference>
<dbReference type="RefSeq" id="XP_007926281.1">
    <property type="nucleotide sequence ID" value="XM_007928090.1"/>
</dbReference>